<name>A0A0D2HKP0_9BACT</name>
<sequence length="136" mass="15909">MEVSETAACGITERKFAIVCEEEDLPEIYRIFHKAQTNVGHHEPDVLDDLKTQIDYIVRPDENPTDDPEFDSFVWEEEDGEYRLIFTETQTGQLLKILNAIDDPEQEFNREFNQKLMDDMMEMAPSILDNLPIINR</sequence>
<reference evidence="1 2" key="1">
    <citation type="submission" date="2013-11" db="EMBL/GenBank/DDBJ databases">
        <title>Metagenomic analysis of a methanogenic consortium involved in long chain n-alkane degradation.</title>
        <authorList>
            <person name="Davidova I.A."/>
            <person name="Callaghan A.V."/>
            <person name="Wawrik B."/>
            <person name="Pruitt S."/>
            <person name="Marks C."/>
            <person name="Duncan K.E."/>
            <person name="Suflita J.M."/>
        </authorList>
    </citation>
    <scope>NUCLEOTIDE SEQUENCE [LARGE SCALE GENOMIC DNA]</scope>
    <source>
        <strain evidence="1 2">SPR</strain>
    </source>
</reference>
<comment type="caution">
    <text evidence="1">The sequence shown here is derived from an EMBL/GenBank/DDBJ whole genome shotgun (WGS) entry which is preliminary data.</text>
</comment>
<organism evidence="1 2">
    <name type="scientific">Dethiosulfatarculus sandiegensis</name>
    <dbReference type="NCBI Taxonomy" id="1429043"/>
    <lineage>
        <taxon>Bacteria</taxon>
        <taxon>Pseudomonadati</taxon>
        <taxon>Thermodesulfobacteriota</taxon>
        <taxon>Desulfarculia</taxon>
        <taxon>Desulfarculales</taxon>
        <taxon>Desulfarculaceae</taxon>
        <taxon>Dethiosulfatarculus</taxon>
    </lineage>
</organism>
<dbReference type="Proteomes" id="UP000032233">
    <property type="component" value="Unassembled WGS sequence"/>
</dbReference>
<dbReference type="InParanoid" id="A0A0D2HKP0"/>
<dbReference type="EMBL" id="AZAC01000067">
    <property type="protein sequence ID" value="KIX11228.1"/>
    <property type="molecule type" value="Genomic_DNA"/>
</dbReference>
<gene>
    <name evidence="1" type="ORF">X474_25605</name>
</gene>
<accession>A0A0D2HKP0</accession>
<dbReference type="RefSeq" id="WP_044352335.1">
    <property type="nucleotide sequence ID" value="NZ_AZAC01000067.1"/>
</dbReference>
<evidence type="ECO:0000313" key="2">
    <source>
        <dbReference type="Proteomes" id="UP000032233"/>
    </source>
</evidence>
<evidence type="ECO:0000313" key="1">
    <source>
        <dbReference type="EMBL" id="KIX11228.1"/>
    </source>
</evidence>
<proteinExistence type="predicted"/>
<keyword evidence="2" id="KW-1185">Reference proteome</keyword>
<dbReference type="STRING" id="1429043.X474_25605"/>
<dbReference type="AlphaFoldDB" id="A0A0D2HKP0"/>
<protein>
    <submittedName>
        <fullName evidence="1">Uncharacterized protein</fullName>
    </submittedName>
</protein>